<accession>A0A645BHQ0</accession>
<gene>
    <name evidence="2" type="ORF">SDC9_111584</name>
</gene>
<dbReference type="Gene3D" id="3.40.630.30">
    <property type="match status" value="1"/>
</dbReference>
<feature type="domain" description="N-acetyltransferase" evidence="1">
    <location>
        <begin position="114"/>
        <end position="243"/>
    </location>
</feature>
<dbReference type="Gene3D" id="3.40.630.110">
    <property type="entry name" value="GNAT acetyltransferase-like"/>
    <property type="match status" value="1"/>
</dbReference>
<dbReference type="PANTHER" id="PTHR31143:SF2">
    <property type="entry name" value="FR47-LIKE DOMAIN-CONTAINING PROTEIN-RELATED"/>
    <property type="match status" value="1"/>
</dbReference>
<dbReference type="InterPro" id="IPR016181">
    <property type="entry name" value="Acyl_CoA_acyltransferase"/>
</dbReference>
<reference evidence="2" key="1">
    <citation type="submission" date="2019-08" db="EMBL/GenBank/DDBJ databases">
        <authorList>
            <person name="Kucharzyk K."/>
            <person name="Murdoch R.W."/>
            <person name="Higgins S."/>
            <person name="Loffler F."/>
        </authorList>
    </citation>
    <scope>NUCLEOTIDE SEQUENCE</scope>
</reference>
<dbReference type="PROSITE" id="PS51186">
    <property type="entry name" value="GNAT"/>
    <property type="match status" value="1"/>
</dbReference>
<comment type="caution">
    <text evidence="2">The sequence shown here is derived from an EMBL/GenBank/DDBJ whole genome shotgun (WGS) entry which is preliminary data.</text>
</comment>
<protein>
    <recommendedName>
        <fullName evidence="1">N-acetyltransferase domain-containing protein</fullName>
    </recommendedName>
</protein>
<dbReference type="EMBL" id="VSSQ01020095">
    <property type="protein sequence ID" value="MPM64696.1"/>
    <property type="molecule type" value="Genomic_DNA"/>
</dbReference>
<dbReference type="InterPro" id="IPR027365">
    <property type="entry name" value="GNAT_acetyltra_YdfB-like"/>
</dbReference>
<organism evidence="2">
    <name type="scientific">bioreactor metagenome</name>
    <dbReference type="NCBI Taxonomy" id="1076179"/>
    <lineage>
        <taxon>unclassified sequences</taxon>
        <taxon>metagenomes</taxon>
        <taxon>ecological metagenomes</taxon>
    </lineage>
</organism>
<dbReference type="AlphaFoldDB" id="A0A645BHQ0"/>
<name>A0A645BHQ0_9ZZZZ</name>
<dbReference type="GO" id="GO:0016747">
    <property type="term" value="F:acyltransferase activity, transferring groups other than amino-acyl groups"/>
    <property type="evidence" value="ECO:0007669"/>
    <property type="project" value="InterPro"/>
</dbReference>
<evidence type="ECO:0000313" key="2">
    <source>
        <dbReference type="EMBL" id="MPM64696.1"/>
    </source>
</evidence>
<dbReference type="InterPro" id="IPR000182">
    <property type="entry name" value="GNAT_dom"/>
</dbReference>
<dbReference type="InterPro" id="IPR042573">
    <property type="entry name" value="GNAT_acetyltra_N"/>
</dbReference>
<sequence length="243" mass="27170">MINPKTAALFDGWGKSFIDACLQGHMGVLIEDNPTAPTAARITVGDFCLLAGKPCEKLVLEAKALIVAPRTENWFELIEKIWGSKAEKTWRYAIKKEVDIFDRDKLSTYAAQLPQGFSVKQIDETLYRSVLNNEWSADLCKLFLNAEDYLKRGLGFVVMYGDKPVSGASSYCVYDGGIEIEIDTDPKFRRMGLATACGAKLILACLERGLYPGWDAHDLRSVLLAEKLGYHRDKAYPVYILTD</sequence>
<dbReference type="SUPFAM" id="SSF55729">
    <property type="entry name" value="Acyl-CoA N-acyltransferases (Nat)"/>
    <property type="match status" value="1"/>
</dbReference>
<dbReference type="PANTHER" id="PTHR31143">
    <property type="match status" value="1"/>
</dbReference>
<proteinExistence type="predicted"/>
<dbReference type="Pfam" id="PF12746">
    <property type="entry name" value="GNAT_acetyltran"/>
    <property type="match status" value="1"/>
</dbReference>
<evidence type="ECO:0000259" key="1">
    <source>
        <dbReference type="PROSITE" id="PS51186"/>
    </source>
</evidence>